<dbReference type="Pfam" id="PF14364">
    <property type="entry name" value="DUF4408"/>
    <property type="match status" value="1"/>
</dbReference>
<keyword evidence="2" id="KW-0472">Membrane</keyword>
<dbReference type="Pfam" id="PF05553">
    <property type="entry name" value="DUF761"/>
    <property type="match status" value="1"/>
</dbReference>
<keyword evidence="2" id="KW-0812">Transmembrane</keyword>
<feature type="transmembrane region" description="Helical" evidence="2">
    <location>
        <begin position="75"/>
        <end position="94"/>
    </location>
</feature>
<dbReference type="InterPro" id="IPR008480">
    <property type="entry name" value="DUF761_pln"/>
</dbReference>
<feature type="domain" description="DUF4408" evidence="3">
    <location>
        <begin position="62"/>
        <end position="92"/>
    </location>
</feature>
<evidence type="ECO:0000259" key="3">
    <source>
        <dbReference type="Pfam" id="PF14364"/>
    </source>
</evidence>
<keyword evidence="5" id="KW-1185">Reference proteome</keyword>
<sequence length="321" mass="36486">MAMIDLLRGPFHFRRNQFTTTLETALWAVQLLLLSAGIMSTFLLLKVSVIPYSFDAIALILPGLWVQLKSWLSPPYIYLILNFIIIFVAVSSIFHHHDPVKTPPHLQENDFDLQEDARNVTTTVLTDLPPQANQTYPQLPDNGITSSDVSVREAMVLCSEKSIESLSRMIKYSDAGQLAEELLVVTEQNHEDGKAENDGDIDDEDGNTLEGTWKAITEGGGKAGERRPQLKKSETWLLPRRHVKSNKEEEAAAASKELRKSETFNDAESVRKRGGLRRDVSMTHDELNRRVEAFIHKFNDDMRIQRQESDQRFLEMIKRGV</sequence>
<dbReference type="InterPro" id="IPR025520">
    <property type="entry name" value="DUF4408"/>
</dbReference>
<evidence type="ECO:0000313" key="4">
    <source>
        <dbReference type="EMBL" id="KAK3009299.1"/>
    </source>
</evidence>
<feature type="transmembrane region" description="Helical" evidence="2">
    <location>
        <begin position="21"/>
        <end position="43"/>
    </location>
</feature>
<gene>
    <name evidence="4" type="ORF">RJ639_013681</name>
</gene>
<feature type="compositionally biased region" description="Basic and acidic residues" evidence="1">
    <location>
        <begin position="245"/>
        <end position="266"/>
    </location>
</feature>
<comment type="caution">
    <text evidence="4">The sequence shown here is derived from an EMBL/GenBank/DDBJ whole genome shotgun (WGS) entry which is preliminary data.</text>
</comment>
<evidence type="ECO:0000313" key="5">
    <source>
        <dbReference type="Proteomes" id="UP001188597"/>
    </source>
</evidence>
<dbReference type="Proteomes" id="UP001188597">
    <property type="component" value="Unassembled WGS sequence"/>
</dbReference>
<dbReference type="EMBL" id="JAVXUP010001660">
    <property type="protein sequence ID" value="KAK3009299.1"/>
    <property type="molecule type" value="Genomic_DNA"/>
</dbReference>
<keyword evidence="2" id="KW-1133">Transmembrane helix</keyword>
<reference evidence="4" key="1">
    <citation type="submission" date="2022-12" db="EMBL/GenBank/DDBJ databases">
        <title>Draft genome assemblies for two species of Escallonia (Escalloniales).</title>
        <authorList>
            <person name="Chanderbali A."/>
            <person name="Dervinis C."/>
            <person name="Anghel I."/>
            <person name="Soltis D."/>
            <person name="Soltis P."/>
            <person name="Zapata F."/>
        </authorList>
    </citation>
    <scope>NUCLEOTIDE SEQUENCE</scope>
    <source>
        <strain evidence="4">UCBG64.0493</strain>
        <tissue evidence="4">Leaf</tissue>
    </source>
</reference>
<dbReference type="PANTHER" id="PTHR33098">
    <property type="entry name" value="COTTON FIBER (DUF761)"/>
    <property type="match status" value="1"/>
</dbReference>
<protein>
    <recommendedName>
        <fullName evidence="3">DUF4408 domain-containing protein</fullName>
    </recommendedName>
</protein>
<feature type="region of interest" description="Disordered" evidence="1">
    <location>
        <begin position="244"/>
        <end position="266"/>
    </location>
</feature>
<name>A0AA89AM44_9ASTE</name>
<proteinExistence type="predicted"/>
<dbReference type="PANTHER" id="PTHR33098:SF114">
    <property type="entry name" value="DUF4408 DOMAIN-CONTAINING PROTEIN"/>
    <property type="match status" value="1"/>
</dbReference>
<evidence type="ECO:0000256" key="2">
    <source>
        <dbReference type="SAM" id="Phobius"/>
    </source>
</evidence>
<organism evidence="4 5">
    <name type="scientific">Escallonia herrerae</name>
    <dbReference type="NCBI Taxonomy" id="1293975"/>
    <lineage>
        <taxon>Eukaryota</taxon>
        <taxon>Viridiplantae</taxon>
        <taxon>Streptophyta</taxon>
        <taxon>Embryophyta</taxon>
        <taxon>Tracheophyta</taxon>
        <taxon>Spermatophyta</taxon>
        <taxon>Magnoliopsida</taxon>
        <taxon>eudicotyledons</taxon>
        <taxon>Gunneridae</taxon>
        <taxon>Pentapetalae</taxon>
        <taxon>asterids</taxon>
        <taxon>campanulids</taxon>
        <taxon>Escalloniales</taxon>
        <taxon>Escalloniaceae</taxon>
        <taxon>Escallonia</taxon>
    </lineage>
</organism>
<accession>A0AA89AM44</accession>
<evidence type="ECO:0000256" key="1">
    <source>
        <dbReference type="SAM" id="MobiDB-lite"/>
    </source>
</evidence>
<dbReference type="AlphaFoldDB" id="A0AA89AM44"/>